<dbReference type="GO" id="GO:0005829">
    <property type="term" value="C:cytosol"/>
    <property type="evidence" value="ECO:0007669"/>
    <property type="project" value="TreeGrafter"/>
</dbReference>
<evidence type="ECO:0000313" key="14">
    <source>
        <dbReference type="Proteomes" id="UP000566324"/>
    </source>
</evidence>
<dbReference type="PIRSF" id="PIRSF000538">
    <property type="entry name" value="GlpK"/>
    <property type="match status" value="1"/>
</dbReference>
<evidence type="ECO:0000256" key="4">
    <source>
        <dbReference type="ARBA" id="ARBA00022679"/>
    </source>
</evidence>
<dbReference type="InterPro" id="IPR018485">
    <property type="entry name" value="FGGY_C"/>
</dbReference>
<evidence type="ECO:0000256" key="9">
    <source>
        <dbReference type="ARBA" id="ARBA00043149"/>
    </source>
</evidence>
<dbReference type="NCBIfam" id="TIGR01311">
    <property type="entry name" value="glycerol_kin"/>
    <property type="match status" value="1"/>
</dbReference>
<protein>
    <recommendedName>
        <fullName evidence="3">glycerol kinase</fullName>
        <ecNumber evidence="3">2.7.1.30</ecNumber>
    </recommendedName>
    <alternativeName>
        <fullName evidence="9">ATP:glycerol 3-phosphotransferase</fullName>
    </alternativeName>
</protein>
<evidence type="ECO:0000256" key="5">
    <source>
        <dbReference type="ARBA" id="ARBA00022741"/>
    </source>
</evidence>
<keyword evidence="7" id="KW-0319">Glycerol metabolism</keyword>
<comment type="caution">
    <text evidence="13">The sequence shown here is derived from an EMBL/GenBank/DDBJ whole genome shotgun (WGS) entry which is preliminary data.</text>
</comment>
<keyword evidence="6 13" id="KW-0418">Kinase</keyword>
<evidence type="ECO:0000256" key="7">
    <source>
        <dbReference type="ARBA" id="ARBA00022798"/>
    </source>
</evidence>
<dbReference type="InterPro" id="IPR043129">
    <property type="entry name" value="ATPase_NBD"/>
</dbReference>
<name>A0A7W7AZZ5_9SPHN</name>
<keyword evidence="5" id="KW-0547">Nucleotide-binding</keyword>
<dbReference type="InterPro" id="IPR005999">
    <property type="entry name" value="Glycerol_kin"/>
</dbReference>
<evidence type="ECO:0000313" key="13">
    <source>
        <dbReference type="EMBL" id="MBB4630497.1"/>
    </source>
</evidence>
<evidence type="ECO:0000259" key="11">
    <source>
        <dbReference type="Pfam" id="PF00370"/>
    </source>
</evidence>
<sequence length="491" mass="51845">MTHMLSIDEGTTSTRAVAFTPEGRIGAASGEEIIQHFPQSGWVEHDPAEIRDKTLRAANQVAETVGAQSIAAIGITNQRETIVFWDRKTGEPLAPAIVWQDRRGAAICADLKARGLEDDVQGRTGLLLDPYFSASKIRWAIENWPEVRDAAKAKRLAVGTIDSWLIWHLTGGLHVTDATNAARTLLMDLDRCTWDAGLAAMFDIPLDALPEIIDCAGPIGETRLIGGRAIPISGCAGDQQAAAIGQVCLEPGAVKSTYGTGAFLLAHAGASASVSSNRLLSTVAWRLGGRPAYALEGSIFVAGSAIKWLRDQIGIIDSASETAGLAASVPDSGGVAFVPAFNGLGAPWWEPGARGIITGISGGTTRAHIVRACLEAMSLQTSDLLDAMRRDGVSPSLLRVDGGMVANDWLCQDLADVLGITVERPKVVETTALGAAMLAAVGCGLFADLESASVMWHAERRFEPALNEETRAVRKTKWAAAVGQVMAGLPQ</sequence>
<dbReference type="Pfam" id="PF00370">
    <property type="entry name" value="FGGY_N"/>
    <property type="match status" value="1"/>
</dbReference>
<dbReference type="GO" id="GO:0005524">
    <property type="term" value="F:ATP binding"/>
    <property type="evidence" value="ECO:0007669"/>
    <property type="project" value="UniProtKB-KW"/>
</dbReference>
<dbReference type="GO" id="GO:0006072">
    <property type="term" value="P:glycerol-3-phosphate metabolic process"/>
    <property type="evidence" value="ECO:0007669"/>
    <property type="project" value="InterPro"/>
</dbReference>
<feature type="domain" description="Carbohydrate kinase FGGY N-terminal" evidence="11">
    <location>
        <begin position="4"/>
        <end position="245"/>
    </location>
</feature>
<keyword evidence="14" id="KW-1185">Reference proteome</keyword>
<dbReference type="EC" id="2.7.1.30" evidence="3"/>
<evidence type="ECO:0000256" key="8">
    <source>
        <dbReference type="ARBA" id="ARBA00022840"/>
    </source>
</evidence>
<accession>A0A7W7AZZ5</accession>
<dbReference type="AlphaFoldDB" id="A0A7W7AZZ5"/>
<dbReference type="CDD" id="cd07786">
    <property type="entry name" value="FGGY_EcGK_like"/>
    <property type="match status" value="1"/>
</dbReference>
<dbReference type="Proteomes" id="UP000566324">
    <property type="component" value="Unassembled WGS sequence"/>
</dbReference>
<dbReference type="PANTHER" id="PTHR10196:SF78">
    <property type="entry name" value="GLYCEROL KINASE"/>
    <property type="match status" value="1"/>
</dbReference>
<dbReference type="EMBL" id="JACHNZ010000001">
    <property type="protein sequence ID" value="MBB4630497.1"/>
    <property type="molecule type" value="Genomic_DNA"/>
</dbReference>
<comment type="similarity">
    <text evidence="2">Belongs to the FGGY kinase family.</text>
</comment>
<dbReference type="SUPFAM" id="SSF53067">
    <property type="entry name" value="Actin-like ATPase domain"/>
    <property type="match status" value="2"/>
</dbReference>
<evidence type="ECO:0000256" key="6">
    <source>
        <dbReference type="ARBA" id="ARBA00022777"/>
    </source>
</evidence>
<comment type="pathway">
    <text evidence="1">Polyol metabolism; glycerol degradation via glycerol kinase pathway; sn-glycerol 3-phosphate from glycerol: step 1/1.</text>
</comment>
<evidence type="ECO:0000256" key="1">
    <source>
        <dbReference type="ARBA" id="ARBA00005190"/>
    </source>
</evidence>
<evidence type="ECO:0000256" key="2">
    <source>
        <dbReference type="ARBA" id="ARBA00009156"/>
    </source>
</evidence>
<gene>
    <name evidence="13" type="ORF">GGQ98_000098</name>
</gene>
<dbReference type="FunFam" id="3.30.420.40:FF:000007">
    <property type="entry name" value="Glycerol kinase"/>
    <property type="match status" value="1"/>
</dbReference>
<dbReference type="RefSeq" id="WP_184063480.1">
    <property type="nucleotide sequence ID" value="NZ_JACHNZ010000001.1"/>
</dbReference>
<keyword evidence="8" id="KW-0067">ATP-binding</keyword>
<dbReference type="NCBIfam" id="NF000756">
    <property type="entry name" value="PRK00047.1"/>
    <property type="match status" value="1"/>
</dbReference>
<proteinExistence type="inferred from homology"/>
<evidence type="ECO:0000259" key="12">
    <source>
        <dbReference type="Pfam" id="PF02782"/>
    </source>
</evidence>
<dbReference type="Gene3D" id="3.30.420.40">
    <property type="match status" value="2"/>
</dbReference>
<dbReference type="GO" id="GO:0019563">
    <property type="term" value="P:glycerol catabolic process"/>
    <property type="evidence" value="ECO:0007669"/>
    <property type="project" value="TreeGrafter"/>
</dbReference>
<evidence type="ECO:0000256" key="10">
    <source>
        <dbReference type="ARBA" id="ARBA00052101"/>
    </source>
</evidence>
<comment type="catalytic activity">
    <reaction evidence="10">
        <text>glycerol + ATP = sn-glycerol 3-phosphate + ADP + H(+)</text>
        <dbReference type="Rhea" id="RHEA:21644"/>
        <dbReference type="ChEBI" id="CHEBI:15378"/>
        <dbReference type="ChEBI" id="CHEBI:17754"/>
        <dbReference type="ChEBI" id="CHEBI:30616"/>
        <dbReference type="ChEBI" id="CHEBI:57597"/>
        <dbReference type="ChEBI" id="CHEBI:456216"/>
        <dbReference type="EC" id="2.7.1.30"/>
    </reaction>
</comment>
<dbReference type="PANTHER" id="PTHR10196">
    <property type="entry name" value="SUGAR KINASE"/>
    <property type="match status" value="1"/>
</dbReference>
<reference evidence="13 14" key="1">
    <citation type="submission" date="2020-08" db="EMBL/GenBank/DDBJ databases">
        <title>Genomic Encyclopedia of Type Strains, Phase IV (KMG-IV): sequencing the most valuable type-strain genomes for metagenomic binning, comparative biology and taxonomic classification.</title>
        <authorList>
            <person name="Goeker M."/>
        </authorList>
    </citation>
    <scope>NUCLEOTIDE SEQUENCE [LARGE SCALE GENOMIC DNA]</scope>
    <source>
        <strain evidence="13 14">DSM 17328</strain>
    </source>
</reference>
<feature type="domain" description="Carbohydrate kinase FGGY C-terminal" evidence="12">
    <location>
        <begin position="256"/>
        <end position="442"/>
    </location>
</feature>
<dbReference type="InterPro" id="IPR018484">
    <property type="entry name" value="FGGY_N"/>
</dbReference>
<keyword evidence="4 13" id="KW-0808">Transferase</keyword>
<dbReference type="GO" id="GO:0004370">
    <property type="term" value="F:glycerol kinase activity"/>
    <property type="evidence" value="ECO:0007669"/>
    <property type="project" value="UniProtKB-EC"/>
</dbReference>
<dbReference type="Pfam" id="PF02782">
    <property type="entry name" value="FGGY_C"/>
    <property type="match status" value="1"/>
</dbReference>
<organism evidence="13 14">
    <name type="scientific">Sphingosinicella soli</name>
    <dbReference type="NCBI Taxonomy" id="333708"/>
    <lineage>
        <taxon>Bacteria</taxon>
        <taxon>Pseudomonadati</taxon>
        <taxon>Pseudomonadota</taxon>
        <taxon>Alphaproteobacteria</taxon>
        <taxon>Sphingomonadales</taxon>
        <taxon>Sphingosinicellaceae</taxon>
        <taxon>Sphingosinicella</taxon>
    </lineage>
</organism>
<dbReference type="InterPro" id="IPR000577">
    <property type="entry name" value="Carb_kinase_FGGY"/>
</dbReference>
<evidence type="ECO:0000256" key="3">
    <source>
        <dbReference type="ARBA" id="ARBA00012099"/>
    </source>
</evidence>
<dbReference type="FunFam" id="3.30.420.40:FF:000008">
    <property type="entry name" value="Glycerol kinase"/>
    <property type="match status" value="1"/>
</dbReference>